<proteinExistence type="predicted"/>
<dbReference type="InterPro" id="IPR010706">
    <property type="entry name" value="Fatty_acid_cis-trans_isomerase"/>
</dbReference>
<dbReference type="Proteomes" id="UP000240243">
    <property type="component" value="Unassembled WGS sequence"/>
</dbReference>
<sequence>MLRPVSAPPVAVTLPESQAVSAIDYQRDVRPIFEQKCIACHACYDAPCQLKLSSHAGVARGASKQLVYDGTRTEDAEPNRLYTDADTEQGWRQRGFYSVLDSQHPQAALMARMLALGRQEPWEANARLPDSLDISIKRDNQCAGPDEFDTFAARHPAAGMPFAVTGLTDDEYRILLDWLAQGASVPEQQAPLSASLERKVRRWEHWLNRSDNRHRLVARYLYEHWFLAHLYFEDDQDQMFFELVRSRTPSGEPVDVIATVRPTDGIDGDFYYRLRPRLESRVHKTHITYPLSQTKMKRLERLFLEPDWAVTTLPGYGPAQSANPFVTFAAIPARARYQYLLDNAEYFVRTFIRGPVCRGQIATDVIRDQFWVSFQAPGHDLFVTDATHRNQVQEWLSLPGLKSDLLSLGPDWLAHREARNRYLAARQQDYARIYPEGPALDHLWNGDGHNRDALLTIFRHHDSASVVRGWQGDVPTTLWVMDYPLLERTYYALVANFNVYGSVSHQAQTRLYFDLIRNGAEANLLRFLPAEVRNRLLHHWYDNSARIKLFTTYADVDETTPSRIAVATQAPLADFSRQVLAALASVAGPPERLNRCQRQTCAQAEYPVEQEADAQLRRLTGVTAAALPSIKWLPEVSLLRIEAGDRRLVYSLLHNRDHSNVAFMLGEDLRLRPHNDTLTVLPGIVGSYPNFIFNVKLEELDDFVAALMAMARAEDIHTLARHFGIRRTHPEFWSYFHDMHRYLQETTPLEAGLLDMNRYLNL</sequence>
<reference evidence="1 2" key="1">
    <citation type="submission" date="2018-03" db="EMBL/GenBank/DDBJ databases">
        <title>The draft genome of Zobellella sp. 59N8.</title>
        <authorList>
            <person name="Liu L."/>
            <person name="Li L."/>
            <person name="Zhang X."/>
            <person name="Liang L."/>
            <person name="Wang T."/>
        </authorList>
    </citation>
    <scope>NUCLEOTIDE SEQUENCE [LARGE SCALE GENOMIC DNA]</scope>
    <source>
        <strain evidence="1 2">59N8</strain>
    </source>
</reference>
<evidence type="ECO:0000313" key="2">
    <source>
        <dbReference type="Proteomes" id="UP000240243"/>
    </source>
</evidence>
<dbReference type="AlphaFoldDB" id="A0A2P7RDI1"/>
<dbReference type="EMBL" id="PXYG01000001">
    <property type="protein sequence ID" value="PSJ48242.1"/>
    <property type="molecule type" value="Genomic_DNA"/>
</dbReference>
<protein>
    <submittedName>
        <fullName evidence="1">Peptidylprolyl isomerase</fullName>
    </submittedName>
</protein>
<dbReference type="GO" id="GO:0016853">
    <property type="term" value="F:isomerase activity"/>
    <property type="evidence" value="ECO:0007669"/>
    <property type="project" value="UniProtKB-KW"/>
</dbReference>
<dbReference type="Pfam" id="PF06934">
    <property type="entry name" value="CTI"/>
    <property type="match status" value="1"/>
</dbReference>
<name>A0A2P7RDI1_9GAMM</name>
<gene>
    <name evidence="1" type="ORF">C7H85_05110</name>
</gene>
<keyword evidence="2" id="KW-1185">Reference proteome</keyword>
<comment type="caution">
    <text evidence="1">The sequence shown here is derived from an EMBL/GenBank/DDBJ whole genome shotgun (WGS) entry which is preliminary data.</text>
</comment>
<organism evidence="1 2">
    <name type="scientific">Zobellella endophytica</name>
    <dbReference type="NCBI Taxonomy" id="2116700"/>
    <lineage>
        <taxon>Bacteria</taxon>
        <taxon>Pseudomonadati</taxon>
        <taxon>Pseudomonadota</taxon>
        <taxon>Gammaproteobacteria</taxon>
        <taxon>Aeromonadales</taxon>
        <taxon>Aeromonadaceae</taxon>
        <taxon>Zobellella</taxon>
    </lineage>
</organism>
<dbReference type="OrthoDB" id="9809746at2"/>
<keyword evidence="1" id="KW-0413">Isomerase</keyword>
<evidence type="ECO:0000313" key="1">
    <source>
        <dbReference type="EMBL" id="PSJ48242.1"/>
    </source>
</evidence>
<accession>A0A2P7RDI1</accession>